<protein>
    <recommendedName>
        <fullName evidence="4">TFIIB-type zinc ribbon-containing protein</fullName>
    </recommendedName>
</protein>
<keyword evidence="1" id="KW-1133">Transmembrane helix</keyword>
<gene>
    <name evidence="2" type="ORF">EZJ43_13460</name>
</gene>
<keyword evidence="3" id="KW-1185">Reference proteome</keyword>
<evidence type="ECO:0000313" key="2">
    <source>
        <dbReference type="EMBL" id="TDG35621.1"/>
    </source>
</evidence>
<keyword evidence="1" id="KW-0812">Transmembrane</keyword>
<evidence type="ECO:0000256" key="1">
    <source>
        <dbReference type="SAM" id="Phobius"/>
    </source>
</evidence>
<name>A0A4R5MJ76_9SPHI</name>
<dbReference type="OrthoDB" id="7063564at2"/>
<dbReference type="AlphaFoldDB" id="A0A4R5MJ76"/>
<accession>A0A4R5MJ76</accession>
<organism evidence="2 3">
    <name type="scientific">Pedobacter changchengzhani</name>
    <dbReference type="NCBI Taxonomy" id="2529274"/>
    <lineage>
        <taxon>Bacteria</taxon>
        <taxon>Pseudomonadati</taxon>
        <taxon>Bacteroidota</taxon>
        <taxon>Sphingobacteriia</taxon>
        <taxon>Sphingobacteriales</taxon>
        <taxon>Sphingobacteriaceae</taxon>
        <taxon>Pedobacter</taxon>
    </lineage>
</organism>
<proteinExistence type="predicted"/>
<reference evidence="2 3" key="1">
    <citation type="submission" date="2019-02" db="EMBL/GenBank/DDBJ databases">
        <title>Pedobacter sp. nov., a novel speices isolated from soil of pinguins habitat in Antarcitica.</title>
        <authorList>
            <person name="He R.-H."/>
        </authorList>
    </citation>
    <scope>NUCLEOTIDE SEQUENCE [LARGE SCALE GENOMIC DNA]</scope>
    <source>
        <strain evidence="2 3">E01020</strain>
    </source>
</reference>
<keyword evidence="1" id="KW-0472">Membrane</keyword>
<dbReference type="RefSeq" id="WP_133263231.1">
    <property type="nucleotide sequence ID" value="NZ_SJCY01000009.1"/>
</dbReference>
<dbReference type="Proteomes" id="UP000295668">
    <property type="component" value="Unassembled WGS sequence"/>
</dbReference>
<dbReference type="EMBL" id="SJCY01000009">
    <property type="protein sequence ID" value="TDG35621.1"/>
    <property type="molecule type" value="Genomic_DNA"/>
</dbReference>
<sequence length="440" mass="49364">MAKEIKVIECPKCGSTQNIEIKPDYYRCSNCNTEYFIDNNDVNINYNNGQNDLGLSGLKNKKTGSVLAVLIVIIIVIFVLFRFLSPNNSVKYKDAPIVNNLEKETIRWSSPDLETFLNGVGKPMILVVGEKDVDGSRDKNSFYADVFDATTNKNIKSSKLEGITQLSSNNTSIRTFINGDIYFIVNKTNAFKLDKTNYTITEVTTSLFKNSKELSVGLAKIEFGDPDEGDGFRVLTNDGNEFNYYPATEKIYTKDELWEASQGFKNLVANATEKSGFTFTSYVPGGTGGKTQLIKYFYKDNGGGPKNKANFGWDRQAYKDSSPSGFSFKKVLLTDFYRNLGRITSFSDFTPNRVYLKPKVLFSDDKILLIFFPATAAEKAPIILQCMDSNTGAIIFSTHLNYNSYLKRAIHYKNGIVAEDNQKAYNIGLDGKVINTYSLW</sequence>
<evidence type="ECO:0008006" key="4">
    <source>
        <dbReference type="Google" id="ProtNLM"/>
    </source>
</evidence>
<comment type="caution">
    <text evidence="2">The sequence shown here is derived from an EMBL/GenBank/DDBJ whole genome shotgun (WGS) entry which is preliminary data.</text>
</comment>
<feature type="transmembrane region" description="Helical" evidence="1">
    <location>
        <begin position="66"/>
        <end position="84"/>
    </location>
</feature>
<evidence type="ECO:0000313" key="3">
    <source>
        <dbReference type="Proteomes" id="UP000295668"/>
    </source>
</evidence>